<dbReference type="RefSeq" id="WP_307039804.1">
    <property type="nucleotide sequence ID" value="NZ_JAUSYY010000001.1"/>
</dbReference>
<evidence type="ECO:0000313" key="2">
    <source>
        <dbReference type="Proteomes" id="UP001239083"/>
    </source>
</evidence>
<proteinExistence type="predicted"/>
<comment type="caution">
    <text evidence="1">The sequence shown here is derived from an EMBL/GenBank/DDBJ whole genome shotgun (WGS) entry which is preliminary data.</text>
</comment>
<protein>
    <submittedName>
        <fullName evidence="1">Uncharacterized protein</fullName>
    </submittedName>
</protein>
<name>A0ABU0R5N8_9MICO</name>
<keyword evidence="2" id="KW-1185">Reference proteome</keyword>
<dbReference type="EMBL" id="JAUSYY010000001">
    <property type="protein sequence ID" value="MDQ0893405.1"/>
    <property type="molecule type" value="Genomic_DNA"/>
</dbReference>
<gene>
    <name evidence="1" type="ORF">QFZ26_000960</name>
</gene>
<dbReference type="Proteomes" id="UP001239083">
    <property type="component" value="Unassembled WGS sequence"/>
</dbReference>
<evidence type="ECO:0000313" key="1">
    <source>
        <dbReference type="EMBL" id="MDQ0893405.1"/>
    </source>
</evidence>
<organism evidence="1 2">
    <name type="scientific">Agromyces ramosus</name>
    <dbReference type="NCBI Taxonomy" id="33879"/>
    <lineage>
        <taxon>Bacteria</taxon>
        <taxon>Bacillati</taxon>
        <taxon>Actinomycetota</taxon>
        <taxon>Actinomycetes</taxon>
        <taxon>Micrococcales</taxon>
        <taxon>Microbacteriaceae</taxon>
        <taxon>Agromyces</taxon>
    </lineage>
</organism>
<reference evidence="1 2" key="1">
    <citation type="submission" date="2023-07" db="EMBL/GenBank/DDBJ databases">
        <title>Comparative genomics of wheat-associated soil bacteria to identify genetic determinants of phenazine resistance.</title>
        <authorList>
            <person name="Mouncey N."/>
        </authorList>
    </citation>
    <scope>NUCLEOTIDE SEQUENCE [LARGE SCALE GENOMIC DNA]</scope>
    <source>
        <strain evidence="1 2">V3I3</strain>
    </source>
</reference>
<accession>A0ABU0R5N8</accession>
<sequence length="77" mass="8827">MTQARETGDRHRPAPVPFDGILPVGRVIHLVRWSQNADGWVSEKVAGALVSREHDTWTLSIGGQERVFPRPEWQYYD</sequence>